<dbReference type="Gene3D" id="3.40.30.10">
    <property type="entry name" value="Glutaredoxin"/>
    <property type="match status" value="1"/>
</dbReference>
<evidence type="ECO:0000313" key="4">
    <source>
        <dbReference type="Proteomes" id="UP000230069"/>
    </source>
</evidence>
<dbReference type="SUPFAM" id="SSF52833">
    <property type="entry name" value="Thioredoxin-like"/>
    <property type="match status" value="1"/>
</dbReference>
<name>A0A2G5E7S3_AQUCA</name>
<dbReference type="FunFam" id="3.40.30.10:FF:000013">
    <property type="entry name" value="Blast:Protein SCO1 homolog, mitochondrial"/>
    <property type="match status" value="1"/>
</dbReference>
<dbReference type="Pfam" id="PF02630">
    <property type="entry name" value="SCO1-SenC"/>
    <property type="match status" value="1"/>
</dbReference>
<organism evidence="3 4">
    <name type="scientific">Aquilegia coerulea</name>
    <name type="common">Rocky mountain columbine</name>
    <dbReference type="NCBI Taxonomy" id="218851"/>
    <lineage>
        <taxon>Eukaryota</taxon>
        <taxon>Viridiplantae</taxon>
        <taxon>Streptophyta</taxon>
        <taxon>Embryophyta</taxon>
        <taxon>Tracheophyta</taxon>
        <taxon>Spermatophyta</taxon>
        <taxon>Magnoliopsida</taxon>
        <taxon>Ranunculales</taxon>
        <taxon>Ranunculaceae</taxon>
        <taxon>Thalictroideae</taxon>
        <taxon>Aquilegia</taxon>
    </lineage>
</organism>
<dbReference type="GO" id="GO:0033617">
    <property type="term" value="P:mitochondrial respiratory chain complex IV assembly"/>
    <property type="evidence" value="ECO:0007669"/>
    <property type="project" value="TreeGrafter"/>
</dbReference>
<dbReference type="GO" id="GO:0005739">
    <property type="term" value="C:mitochondrion"/>
    <property type="evidence" value="ECO:0007669"/>
    <property type="project" value="GOC"/>
</dbReference>
<dbReference type="CDD" id="cd02968">
    <property type="entry name" value="SCO"/>
    <property type="match status" value="1"/>
</dbReference>
<protein>
    <recommendedName>
        <fullName evidence="5">Thioredoxin domain-containing protein</fullName>
    </recommendedName>
</protein>
<accession>A0A2G5E7S3</accession>
<dbReference type="InParanoid" id="A0A2G5E7S3"/>
<dbReference type="PANTHER" id="PTHR12151:SF1">
    <property type="entry name" value="PROTEIN SCO1 HOMOLOG 2, MITOCHONDRIAL"/>
    <property type="match status" value="1"/>
</dbReference>
<dbReference type="InterPro" id="IPR036249">
    <property type="entry name" value="Thioredoxin-like_sf"/>
</dbReference>
<feature type="transmembrane region" description="Helical" evidence="2">
    <location>
        <begin position="63"/>
        <end position="83"/>
    </location>
</feature>
<dbReference type="AlphaFoldDB" id="A0A2G5E7S3"/>
<proteinExistence type="inferred from homology"/>
<gene>
    <name evidence="3" type="ORF">AQUCO_01000008v1</name>
</gene>
<evidence type="ECO:0000256" key="1">
    <source>
        <dbReference type="ARBA" id="ARBA00010996"/>
    </source>
</evidence>
<reference evidence="3 4" key="1">
    <citation type="submission" date="2017-09" db="EMBL/GenBank/DDBJ databases">
        <title>WGS assembly of Aquilegia coerulea Goldsmith.</title>
        <authorList>
            <person name="Hodges S."/>
            <person name="Kramer E."/>
            <person name="Nordborg M."/>
            <person name="Tomkins J."/>
            <person name="Borevitz J."/>
            <person name="Derieg N."/>
            <person name="Yan J."/>
            <person name="Mihaltcheva S."/>
            <person name="Hayes R.D."/>
            <person name="Rokhsar D."/>
        </authorList>
    </citation>
    <scope>NUCLEOTIDE SEQUENCE [LARGE SCALE GENOMIC DNA]</scope>
    <source>
        <strain evidence="4">cv. Goldsmith</strain>
    </source>
</reference>
<evidence type="ECO:0000256" key="2">
    <source>
        <dbReference type="SAM" id="Phobius"/>
    </source>
</evidence>
<dbReference type="STRING" id="218851.A0A2G5E7S3"/>
<keyword evidence="2" id="KW-1133">Transmembrane helix</keyword>
<dbReference type="Proteomes" id="UP000230069">
    <property type="component" value="Unassembled WGS sequence"/>
</dbReference>
<keyword evidence="2" id="KW-0812">Transmembrane</keyword>
<evidence type="ECO:0008006" key="5">
    <source>
        <dbReference type="Google" id="ProtNLM"/>
    </source>
</evidence>
<dbReference type="OrthoDB" id="270009at2759"/>
<dbReference type="EMBL" id="KZ305027">
    <property type="protein sequence ID" value="PIA51829.1"/>
    <property type="molecule type" value="Genomic_DNA"/>
</dbReference>
<dbReference type="InterPro" id="IPR003782">
    <property type="entry name" value="SCO1/SenC"/>
</dbReference>
<keyword evidence="2" id="KW-0472">Membrane</keyword>
<dbReference type="FunCoup" id="A0A2G5E7S3">
    <property type="interactions" value="3"/>
</dbReference>
<dbReference type="PANTHER" id="PTHR12151">
    <property type="entry name" value="ELECTRON TRANSPORT PROTIN SCO1/SENC FAMILY MEMBER"/>
    <property type="match status" value="1"/>
</dbReference>
<evidence type="ECO:0000313" key="3">
    <source>
        <dbReference type="EMBL" id="PIA51829.1"/>
    </source>
</evidence>
<sequence length="272" mass="31041">MSRFAAFSILNRARAFVNLQKGLGSCRRFQSRNYSNGPKYNKEKLNHQHPLYRKPSDVKSSSWFSFLVPAGLLLFAGTGAVVVHKNDERRSVLQGQGSQHANKTISGPMIGGPFNLFDTERRLVTERDLLGKWVLLYFGYTSSPDVGPEEVEKMAKVLNILEDSKQKETVVPVFVTLDPQRDTPSQLRAYLKEFDHRIIGLTGPVSATRQIAHEYRVYFKKIEEDGNDYLIDSSHKMYLLDPKMEIVRCFGVEYNAEQLSKEILTEMSKKSE</sequence>
<comment type="similarity">
    <text evidence="1">Belongs to the SCO1/2 family.</text>
</comment>
<keyword evidence="4" id="KW-1185">Reference proteome</keyword>